<evidence type="ECO:0000313" key="1">
    <source>
        <dbReference type="EMBL" id="PWV62283.1"/>
    </source>
</evidence>
<keyword evidence="2" id="KW-1185">Reference proteome</keyword>
<comment type="caution">
    <text evidence="1">The sequence shown here is derived from an EMBL/GenBank/DDBJ whole genome shotgun (WGS) entry which is preliminary data.</text>
</comment>
<sequence length="38" mass="4049">MNAPALPALCAADFADDFRAVHGGSPFPMRPRAPRRPA</sequence>
<evidence type="ECO:0000313" key="2">
    <source>
        <dbReference type="Proteomes" id="UP000246569"/>
    </source>
</evidence>
<proteinExistence type="predicted"/>
<dbReference type="EMBL" id="QGTJ01000004">
    <property type="protein sequence ID" value="PWV62283.1"/>
    <property type="molecule type" value="Genomic_DNA"/>
</dbReference>
<dbReference type="AlphaFoldDB" id="A0A317MW28"/>
<dbReference type="Proteomes" id="UP000246569">
    <property type="component" value="Unassembled WGS sequence"/>
</dbReference>
<name>A0A317MW28_9GAMM</name>
<protein>
    <submittedName>
        <fullName evidence="1">Uncharacterized protein</fullName>
    </submittedName>
</protein>
<organism evidence="1 2">
    <name type="scientific">Plasticicumulans acidivorans</name>
    <dbReference type="NCBI Taxonomy" id="886464"/>
    <lineage>
        <taxon>Bacteria</taxon>
        <taxon>Pseudomonadati</taxon>
        <taxon>Pseudomonadota</taxon>
        <taxon>Gammaproteobacteria</taxon>
        <taxon>Candidatus Competibacteraceae</taxon>
        <taxon>Plasticicumulans</taxon>
    </lineage>
</organism>
<accession>A0A317MW28</accession>
<reference evidence="1 2" key="1">
    <citation type="submission" date="2018-05" db="EMBL/GenBank/DDBJ databases">
        <title>Genomic Encyclopedia of Type Strains, Phase IV (KMG-IV): sequencing the most valuable type-strain genomes for metagenomic binning, comparative biology and taxonomic classification.</title>
        <authorList>
            <person name="Goeker M."/>
        </authorList>
    </citation>
    <scope>NUCLEOTIDE SEQUENCE [LARGE SCALE GENOMIC DNA]</scope>
    <source>
        <strain evidence="1 2">DSM 23606</strain>
    </source>
</reference>
<gene>
    <name evidence="1" type="ORF">C7443_10478</name>
</gene>